<dbReference type="EC" id="1.4.3.5" evidence="6"/>
<evidence type="ECO:0000313" key="13">
    <source>
        <dbReference type="RefSeq" id="XP_017891838.2"/>
    </source>
</evidence>
<reference evidence="13" key="1">
    <citation type="submission" date="2025-08" db="UniProtKB">
        <authorList>
            <consortium name="RefSeq"/>
        </authorList>
    </citation>
    <scope>IDENTIFICATION</scope>
    <source>
        <tissue evidence="13">Whole body</tissue>
    </source>
</reference>
<comment type="pathway">
    <text evidence="4">Cofactor metabolism; pyridoxal 5'-phosphate salvage; pyridoxal 5'-phosphate from pyridoxine 5'-phosphate: step 1/1.</text>
</comment>
<keyword evidence="8" id="KW-0288">FMN</keyword>
<keyword evidence="12" id="KW-1185">Reference proteome</keyword>
<evidence type="ECO:0000256" key="7">
    <source>
        <dbReference type="ARBA" id="ARBA00022630"/>
    </source>
</evidence>
<evidence type="ECO:0000256" key="1">
    <source>
        <dbReference type="ARBA" id="ARBA00001917"/>
    </source>
</evidence>
<dbReference type="Pfam" id="PF01243">
    <property type="entry name" value="PNPOx_N"/>
    <property type="match status" value="1"/>
</dbReference>
<evidence type="ECO:0000256" key="2">
    <source>
        <dbReference type="ARBA" id="ARBA00003691"/>
    </source>
</evidence>
<organism evidence="12 13">
    <name type="scientific">Ceratina calcarata</name>
    <dbReference type="NCBI Taxonomy" id="156304"/>
    <lineage>
        <taxon>Eukaryota</taxon>
        <taxon>Metazoa</taxon>
        <taxon>Ecdysozoa</taxon>
        <taxon>Arthropoda</taxon>
        <taxon>Hexapoda</taxon>
        <taxon>Insecta</taxon>
        <taxon>Pterygota</taxon>
        <taxon>Neoptera</taxon>
        <taxon>Endopterygota</taxon>
        <taxon>Hymenoptera</taxon>
        <taxon>Apocrita</taxon>
        <taxon>Aculeata</taxon>
        <taxon>Apoidea</taxon>
        <taxon>Anthophila</taxon>
        <taxon>Apidae</taxon>
        <taxon>Ceratina</taxon>
        <taxon>Zadontomerus</taxon>
    </lineage>
</organism>
<dbReference type="InterPro" id="IPR019576">
    <property type="entry name" value="Pyridoxamine_oxidase_dimer_C"/>
</dbReference>
<dbReference type="AlphaFoldDB" id="A0AAJ7JFC3"/>
<dbReference type="PANTHER" id="PTHR10851:SF4">
    <property type="entry name" value="PYRIDOXAL 5'-PHOSPHATE SYNTHASE"/>
    <property type="match status" value="1"/>
</dbReference>
<protein>
    <recommendedName>
        <fullName evidence="6">pyridoxal 5'-phosphate synthase</fullName>
        <ecNumber evidence="6">1.4.3.5</ecNumber>
    </recommendedName>
</protein>
<comment type="pathway">
    <text evidence="3">Cofactor metabolism; pyridoxal 5'-phosphate salvage; pyridoxal 5'-phosphate from pyridoxamine 5'-phosphate: step 1/1.</text>
</comment>
<comment type="cofactor">
    <cofactor evidence="1">
        <name>FMN</name>
        <dbReference type="ChEBI" id="CHEBI:58210"/>
    </cofactor>
</comment>
<evidence type="ECO:0000256" key="3">
    <source>
        <dbReference type="ARBA" id="ARBA00004738"/>
    </source>
</evidence>
<comment type="similarity">
    <text evidence="5">Belongs to the pyridoxamine 5'-phosphate oxidase family.</text>
</comment>
<comment type="function">
    <text evidence="2">Catalyzes the oxidation of either pyridoxine 5'-phosphate (PNP) or pyridoxamine 5'-phosphate (PMP) into pyridoxal 5'-phosphate (PLP).</text>
</comment>
<sequence>MLNIRARDVALLRRSTKSCQIGPHRLGKVKSMLMRATQRYFINKLLFWGSSSAKGSKGTLELSDVAKIEEEIDHPIELFKIWREETRRYSPNTPDACCLATTSKECKVSARNVILREFDNDGFVLVTDSRSRKIDDIENVPYAAMCFVWFYINDQQQRIAKQVRVEGIMKKLEKEQYQHLYDREPLFCKIRSHLCNQGREVDWEKHKQRHDDILDSVRRNENDLPMPDHFVGYKLLPTMMEFYFARDHLIGDRLLYEKDSSNDSWVHHRIAA</sequence>
<evidence type="ECO:0000256" key="5">
    <source>
        <dbReference type="ARBA" id="ARBA00007301"/>
    </source>
</evidence>
<evidence type="ECO:0000256" key="8">
    <source>
        <dbReference type="ARBA" id="ARBA00022643"/>
    </source>
</evidence>
<dbReference type="Proteomes" id="UP000694925">
    <property type="component" value="Unplaced"/>
</dbReference>
<dbReference type="GO" id="GO:0004733">
    <property type="term" value="F:pyridoxamine phosphate oxidase activity"/>
    <property type="evidence" value="ECO:0007669"/>
    <property type="project" value="UniProtKB-EC"/>
</dbReference>
<feature type="domain" description="Pyridoxine 5'-phosphate oxidase dimerisation C-terminal" evidence="11">
    <location>
        <begin position="231"/>
        <end position="271"/>
    </location>
</feature>
<dbReference type="InterPro" id="IPR011576">
    <property type="entry name" value="Pyridox_Oxase_N"/>
</dbReference>
<dbReference type="SUPFAM" id="SSF50475">
    <property type="entry name" value="FMN-binding split barrel"/>
    <property type="match status" value="1"/>
</dbReference>
<feature type="domain" description="Pyridoxamine 5'-phosphate oxidase N-terminal" evidence="10">
    <location>
        <begin position="92"/>
        <end position="179"/>
    </location>
</feature>
<gene>
    <name evidence="13" type="primary">LOC108632050</name>
</gene>
<dbReference type="RefSeq" id="XP_017891838.2">
    <property type="nucleotide sequence ID" value="XM_018036349.2"/>
</dbReference>
<dbReference type="GO" id="GO:0010181">
    <property type="term" value="F:FMN binding"/>
    <property type="evidence" value="ECO:0007669"/>
    <property type="project" value="InterPro"/>
</dbReference>
<accession>A0AAJ7JFC3</accession>
<name>A0AAJ7JFC3_9HYME</name>
<proteinExistence type="inferred from homology"/>
<evidence type="ECO:0000259" key="10">
    <source>
        <dbReference type="Pfam" id="PF01243"/>
    </source>
</evidence>
<keyword evidence="9" id="KW-0560">Oxidoreductase</keyword>
<dbReference type="GeneID" id="108632050"/>
<keyword evidence="7" id="KW-0285">Flavoprotein</keyword>
<dbReference type="Pfam" id="PF10590">
    <property type="entry name" value="PNP_phzG_C"/>
    <property type="match status" value="1"/>
</dbReference>
<evidence type="ECO:0000313" key="12">
    <source>
        <dbReference type="Proteomes" id="UP000694925"/>
    </source>
</evidence>
<dbReference type="GO" id="GO:0008615">
    <property type="term" value="P:pyridoxine biosynthetic process"/>
    <property type="evidence" value="ECO:0007669"/>
    <property type="project" value="InterPro"/>
</dbReference>
<evidence type="ECO:0000256" key="6">
    <source>
        <dbReference type="ARBA" id="ARBA00012801"/>
    </source>
</evidence>
<dbReference type="InterPro" id="IPR000659">
    <property type="entry name" value="Pyridox_Oxase"/>
</dbReference>
<evidence type="ECO:0000256" key="9">
    <source>
        <dbReference type="ARBA" id="ARBA00023002"/>
    </source>
</evidence>
<dbReference type="PANTHER" id="PTHR10851">
    <property type="entry name" value="PYRIDOXINE-5-PHOSPHATE OXIDASE"/>
    <property type="match status" value="1"/>
</dbReference>
<evidence type="ECO:0000259" key="11">
    <source>
        <dbReference type="Pfam" id="PF10590"/>
    </source>
</evidence>
<dbReference type="InterPro" id="IPR012349">
    <property type="entry name" value="Split_barrel_FMN-bd"/>
</dbReference>
<evidence type="ECO:0000256" key="4">
    <source>
        <dbReference type="ARBA" id="ARBA00005037"/>
    </source>
</evidence>
<dbReference type="Gene3D" id="2.30.110.10">
    <property type="entry name" value="Electron Transport, Fmn-binding Protein, Chain A"/>
    <property type="match status" value="1"/>
</dbReference>